<comment type="subcellular location">
    <subcellularLocation>
        <location evidence="1">Membrane</location>
        <topology evidence="1">Single-pass type II membrane protein</topology>
    </subcellularLocation>
</comment>
<evidence type="ECO:0000256" key="5">
    <source>
        <dbReference type="ARBA" id="ARBA00023136"/>
    </source>
</evidence>
<comment type="caution">
    <text evidence="7">The sequence shown here is derived from an EMBL/GenBank/DDBJ whole genome shotgun (WGS) entry which is preliminary data.</text>
</comment>
<organism evidence="7 8">
    <name type="scientific">Molorchus minor</name>
    <dbReference type="NCBI Taxonomy" id="1323400"/>
    <lineage>
        <taxon>Eukaryota</taxon>
        <taxon>Metazoa</taxon>
        <taxon>Ecdysozoa</taxon>
        <taxon>Arthropoda</taxon>
        <taxon>Hexapoda</taxon>
        <taxon>Insecta</taxon>
        <taxon>Pterygota</taxon>
        <taxon>Neoptera</taxon>
        <taxon>Endopterygota</taxon>
        <taxon>Coleoptera</taxon>
        <taxon>Polyphaga</taxon>
        <taxon>Cucujiformia</taxon>
        <taxon>Chrysomeloidea</taxon>
        <taxon>Cerambycidae</taxon>
        <taxon>Lamiinae</taxon>
        <taxon>Monochamini</taxon>
        <taxon>Molorchus</taxon>
    </lineage>
</organism>
<gene>
    <name evidence="7" type="ORF">NQ317_015276</name>
</gene>
<keyword evidence="2" id="KW-0812">Transmembrane</keyword>
<keyword evidence="5" id="KW-0472">Membrane</keyword>
<accession>A0ABQ9JCK4</accession>
<keyword evidence="3" id="KW-0735">Signal-anchor</keyword>
<reference evidence="7" key="1">
    <citation type="journal article" date="2023" name="Insect Mol. Biol.">
        <title>Genome sequencing provides insights into the evolution of gene families encoding plant cell wall-degrading enzymes in longhorned beetles.</title>
        <authorList>
            <person name="Shin N.R."/>
            <person name="Okamura Y."/>
            <person name="Kirsch R."/>
            <person name="Pauchet Y."/>
        </authorList>
    </citation>
    <scope>NUCLEOTIDE SEQUENCE</scope>
    <source>
        <strain evidence="7">MMC_N1</strain>
    </source>
</reference>
<evidence type="ECO:0000256" key="4">
    <source>
        <dbReference type="ARBA" id="ARBA00022989"/>
    </source>
</evidence>
<sequence length="233" mass="27635">MYKLHMFFLADIDFLPNKNLYDMLRYYLQSMGSLTKKALIVPAFEIQKYGSLIPRNKKQLLKGIKNNSVIPFLSNIWLPGHAPTNYEKWKTAEKPYVVKWEPDYEPYVVVRNDVVEYDERFVGFGWNKVSHTMELEAQNYEYIVLPDVFIVHKPHTPSYDIGRYRSSPTYRLCLQVLKEEFIQKLNKNYNRLFEYSNTSVSFASVISKRRKRNFVAPQQTTVETNTDYPMNIE</sequence>
<dbReference type="PANTHER" id="PTHR12270:SF25">
    <property type="entry name" value="GLYCOSYLTRANSFERASE-LIKE PROTEIN LARGE"/>
    <property type="match status" value="1"/>
</dbReference>
<evidence type="ECO:0000313" key="7">
    <source>
        <dbReference type="EMBL" id="KAJ8975142.1"/>
    </source>
</evidence>
<protein>
    <submittedName>
        <fullName evidence="7">Uncharacterized protein</fullName>
    </submittedName>
</protein>
<dbReference type="Pfam" id="PF13896">
    <property type="entry name" value="Glyco_transf_49"/>
    <property type="match status" value="1"/>
</dbReference>
<evidence type="ECO:0000313" key="8">
    <source>
        <dbReference type="Proteomes" id="UP001162164"/>
    </source>
</evidence>
<dbReference type="EMBL" id="JAPWTJ010000868">
    <property type="protein sequence ID" value="KAJ8975142.1"/>
    <property type="molecule type" value="Genomic_DNA"/>
</dbReference>
<keyword evidence="4" id="KW-1133">Transmembrane helix</keyword>
<dbReference type="InterPro" id="IPR051292">
    <property type="entry name" value="Xyl/GlcA_transferase"/>
</dbReference>
<keyword evidence="8" id="KW-1185">Reference proteome</keyword>
<evidence type="ECO:0000256" key="1">
    <source>
        <dbReference type="ARBA" id="ARBA00004606"/>
    </source>
</evidence>
<evidence type="ECO:0000256" key="3">
    <source>
        <dbReference type="ARBA" id="ARBA00022968"/>
    </source>
</evidence>
<evidence type="ECO:0000256" key="2">
    <source>
        <dbReference type="ARBA" id="ARBA00022692"/>
    </source>
</evidence>
<name>A0ABQ9JCK4_9CUCU</name>
<dbReference type="PANTHER" id="PTHR12270">
    <property type="entry name" value="GLYCOSYLTRANSFERASE-RELATED"/>
    <property type="match status" value="1"/>
</dbReference>
<dbReference type="Proteomes" id="UP001162164">
    <property type="component" value="Unassembled WGS sequence"/>
</dbReference>
<proteinExistence type="predicted"/>
<evidence type="ECO:0000256" key="6">
    <source>
        <dbReference type="ARBA" id="ARBA00023180"/>
    </source>
</evidence>
<keyword evidence="6" id="KW-0325">Glycoprotein</keyword>